<comment type="caution">
    <text evidence="1">The sequence shown here is derived from an EMBL/GenBank/DDBJ whole genome shotgun (WGS) entry which is preliminary data.</text>
</comment>
<reference evidence="1 2" key="1">
    <citation type="journal article" date="2018" name="Front. Microbiol.">
        <title>Comparative Genomics of the Herbivore Gut Symbiont Lactobacillus reuteri Reveals Genetic Diversity and Lifestyle Adaptation.</title>
        <authorList>
            <person name="Zhao J."/>
        </authorList>
    </citation>
    <scope>NUCLEOTIDE SEQUENCE [LARGE SCALE GENOMIC DNA]</scope>
    <source>
        <strain evidence="1 2">LR10</strain>
    </source>
</reference>
<dbReference type="Proteomes" id="UP000245980">
    <property type="component" value="Unassembled WGS sequence"/>
</dbReference>
<protein>
    <submittedName>
        <fullName evidence="1">Uncharacterized protein</fullName>
    </submittedName>
</protein>
<evidence type="ECO:0000313" key="1">
    <source>
        <dbReference type="EMBL" id="PWT39237.1"/>
    </source>
</evidence>
<accession>A0A855XVP3</accession>
<proteinExistence type="predicted"/>
<sequence>MLLAYDGYDNRDDYLCDCPTMFNVYFNKKRLVKAMNYLGISNWKEFLQNEYTSDDTQEIMSYFDEHGWRYKKIPA</sequence>
<name>A0A855XVP3_LIMRT</name>
<evidence type="ECO:0000313" key="2">
    <source>
        <dbReference type="Proteomes" id="UP000245980"/>
    </source>
</evidence>
<organism evidence="1 2">
    <name type="scientific">Limosilactobacillus reuteri</name>
    <name type="common">Lactobacillus reuteri</name>
    <dbReference type="NCBI Taxonomy" id="1598"/>
    <lineage>
        <taxon>Bacteria</taxon>
        <taxon>Bacillati</taxon>
        <taxon>Bacillota</taxon>
        <taxon>Bacilli</taxon>
        <taxon>Lactobacillales</taxon>
        <taxon>Lactobacillaceae</taxon>
        <taxon>Limosilactobacillus</taxon>
    </lineage>
</organism>
<gene>
    <name evidence="1" type="ORF">DKZ22_11520</name>
</gene>
<dbReference type="AlphaFoldDB" id="A0A855XVP3"/>
<dbReference type="RefSeq" id="WP_109883995.1">
    <property type="nucleotide sequence ID" value="NZ_JAQOWD010000082.1"/>
</dbReference>
<dbReference type="EMBL" id="QGHT01000099">
    <property type="protein sequence ID" value="PWT39237.1"/>
    <property type="molecule type" value="Genomic_DNA"/>
</dbReference>